<gene>
    <name evidence="1" type="ORF">SAMN05444714_2231</name>
</gene>
<dbReference type="OrthoDB" id="7866182at2"/>
<organism evidence="1 2">
    <name type="scientific">Yoonia litorea</name>
    <dbReference type="NCBI Taxonomy" id="1123755"/>
    <lineage>
        <taxon>Bacteria</taxon>
        <taxon>Pseudomonadati</taxon>
        <taxon>Pseudomonadota</taxon>
        <taxon>Alphaproteobacteria</taxon>
        <taxon>Rhodobacterales</taxon>
        <taxon>Paracoccaceae</taxon>
        <taxon>Yoonia</taxon>
    </lineage>
</organism>
<dbReference type="AlphaFoldDB" id="A0A1I6MVH3"/>
<evidence type="ECO:0000313" key="2">
    <source>
        <dbReference type="Proteomes" id="UP000198926"/>
    </source>
</evidence>
<dbReference type="STRING" id="1123755.SAMN05444714_2231"/>
<proteinExistence type="predicted"/>
<reference evidence="1 2" key="1">
    <citation type="submission" date="2016-10" db="EMBL/GenBank/DDBJ databases">
        <authorList>
            <person name="de Groot N.N."/>
        </authorList>
    </citation>
    <scope>NUCLEOTIDE SEQUENCE [LARGE SCALE GENOMIC DNA]</scope>
    <source>
        <strain evidence="1 2">DSM 29433</strain>
    </source>
</reference>
<keyword evidence="2" id="KW-1185">Reference proteome</keyword>
<dbReference type="Proteomes" id="UP000198926">
    <property type="component" value="Unassembled WGS sequence"/>
</dbReference>
<accession>A0A1I6MVH3</accession>
<protein>
    <submittedName>
        <fullName evidence="1">Uncharacterized protein</fullName>
    </submittedName>
</protein>
<dbReference type="RefSeq" id="WP_090208307.1">
    <property type="nucleotide sequence ID" value="NZ_FOZM01000002.1"/>
</dbReference>
<dbReference type="EMBL" id="FOZM01000002">
    <property type="protein sequence ID" value="SFS19538.1"/>
    <property type="molecule type" value="Genomic_DNA"/>
</dbReference>
<evidence type="ECO:0000313" key="1">
    <source>
        <dbReference type="EMBL" id="SFS19538.1"/>
    </source>
</evidence>
<name>A0A1I6MVH3_9RHOB</name>
<sequence length="261" mass="27901">MLKLDQSLPDGALLGGARETFASQLQRTGAVWLHGDRESFEVDDETGAIQKWQSIDGHKTATPAEPNEGNGRLFKSEALVGLQCIPETNCGLVVPNITENAGTFSMAVLYRPAPDGQSKTLVTVNTGYSGGSDADSNYVFLSDAGDFFTAKDTRGAVEVLAPVTSPSDRVRMAIVTLSGNTLAVAENLSTPVVAHGADAGMRTEADLFIGCRSNRSGLKKTLGGATVLDVLFWPKHALLIPRGAEDAKAYTDLKRYFLWEH</sequence>